<reference evidence="2 3" key="1">
    <citation type="journal article" date="2023" name="Mol. Biol. Evol.">
        <title>Genomics of Secondarily Temperate Adaptation in the Only Non-Antarctic Icefish.</title>
        <authorList>
            <person name="Rivera-Colon A.G."/>
            <person name="Rayamajhi N."/>
            <person name="Minhas B.F."/>
            <person name="Madrigal G."/>
            <person name="Bilyk K.T."/>
            <person name="Yoon V."/>
            <person name="Hune M."/>
            <person name="Gregory S."/>
            <person name="Cheng C.H.C."/>
            <person name="Catchen J.M."/>
        </authorList>
    </citation>
    <scope>NUCLEOTIDE SEQUENCE [LARGE SCALE GENOMIC DNA]</scope>
    <source>
        <tissue evidence="2">White muscle</tissue>
    </source>
</reference>
<feature type="transmembrane region" description="Helical" evidence="1">
    <location>
        <begin position="102"/>
        <end position="117"/>
    </location>
</feature>
<dbReference type="Proteomes" id="UP001331515">
    <property type="component" value="Unassembled WGS sequence"/>
</dbReference>
<accession>A0AAN8E2J2</accession>
<evidence type="ECO:0000313" key="3">
    <source>
        <dbReference type="Proteomes" id="UP001331515"/>
    </source>
</evidence>
<keyword evidence="3" id="KW-1185">Reference proteome</keyword>
<name>A0AAN8E2J2_CHAGU</name>
<sequence length="155" mass="18377">MHCTGLDWFWCFRNTYLENLPASEYKWNMEGDLYGQYKYYHFYSICFGLGCGTALYRPFCSLIVPSVLVVFFTIVFEIVGIMSDIPPHTRRCKGLPYDRRDVYWGFCFALFVAILNLNSYHVYTLSYGFGIIVFALRGAKRKYSSLRQLRKKQRW</sequence>
<feature type="transmembrane region" description="Helical" evidence="1">
    <location>
        <begin position="39"/>
        <end position="56"/>
    </location>
</feature>
<dbReference type="EMBL" id="JAURVH010001514">
    <property type="protein sequence ID" value="KAK5934001.1"/>
    <property type="molecule type" value="Genomic_DNA"/>
</dbReference>
<keyword evidence="1" id="KW-1133">Transmembrane helix</keyword>
<gene>
    <name evidence="2" type="ORF">CgunFtcFv8_014436</name>
</gene>
<feature type="transmembrane region" description="Helical" evidence="1">
    <location>
        <begin position="62"/>
        <end position="81"/>
    </location>
</feature>
<evidence type="ECO:0000256" key="1">
    <source>
        <dbReference type="SAM" id="Phobius"/>
    </source>
</evidence>
<comment type="caution">
    <text evidence="2">The sequence shown here is derived from an EMBL/GenBank/DDBJ whole genome shotgun (WGS) entry which is preliminary data.</text>
</comment>
<dbReference type="AlphaFoldDB" id="A0AAN8E2J2"/>
<keyword evidence="1" id="KW-0812">Transmembrane</keyword>
<organism evidence="2 3">
    <name type="scientific">Champsocephalus gunnari</name>
    <name type="common">Mackerel icefish</name>
    <dbReference type="NCBI Taxonomy" id="52237"/>
    <lineage>
        <taxon>Eukaryota</taxon>
        <taxon>Metazoa</taxon>
        <taxon>Chordata</taxon>
        <taxon>Craniata</taxon>
        <taxon>Vertebrata</taxon>
        <taxon>Euteleostomi</taxon>
        <taxon>Actinopterygii</taxon>
        <taxon>Neopterygii</taxon>
        <taxon>Teleostei</taxon>
        <taxon>Neoteleostei</taxon>
        <taxon>Acanthomorphata</taxon>
        <taxon>Eupercaria</taxon>
        <taxon>Perciformes</taxon>
        <taxon>Notothenioidei</taxon>
        <taxon>Channichthyidae</taxon>
        <taxon>Champsocephalus</taxon>
    </lineage>
</organism>
<evidence type="ECO:0000313" key="2">
    <source>
        <dbReference type="EMBL" id="KAK5934001.1"/>
    </source>
</evidence>
<protein>
    <submittedName>
        <fullName evidence="2">Uncharacterized protein</fullName>
    </submittedName>
</protein>
<proteinExistence type="predicted"/>
<keyword evidence="1" id="KW-0472">Membrane</keyword>